<dbReference type="InterPro" id="IPR017972">
    <property type="entry name" value="Cyt_P450_CS"/>
</dbReference>
<dbReference type="Gene3D" id="1.10.630.10">
    <property type="entry name" value="Cytochrome P450"/>
    <property type="match status" value="1"/>
</dbReference>
<keyword evidence="3" id="KW-1185">Reference proteome</keyword>
<evidence type="ECO:0000256" key="1">
    <source>
        <dbReference type="RuleBase" id="RU000461"/>
    </source>
</evidence>
<accession>A0A9Q0TTJ9</accession>
<keyword evidence="1" id="KW-0408">Iron</keyword>
<dbReference type="SUPFAM" id="SSF48264">
    <property type="entry name" value="Cytochrome P450"/>
    <property type="match status" value="1"/>
</dbReference>
<keyword evidence="1" id="KW-0479">Metal-binding</keyword>
<protein>
    <submittedName>
        <fullName evidence="2">FLAVONOID 3'-MONOOXYGENASE-RELATED</fullName>
    </submittedName>
</protein>
<dbReference type="Pfam" id="PF00067">
    <property type="entry name" value="p450"/>
    <property type="match status" value="1"/>
</dbReference>
<dbReference type="EMBL" id="JAPFFK010000014">
    <property type="protein sequence ID" value="KAJ6717623.1"/>
    <property type="molecule type" value="Genomic_DNA"/>
</dbReference>
<proteinExistence type="inferred from homology"/>
<dbReference type="GO" id="GO:0005506">
    <property type="term" value="F:iron ion binding"/>
    <property type="evidence" value="ECO:0007669"/>
    <property type="project" value="InterPro"/>
</dbReference>
<dbReference type="InterPro" id="IPR001128">
    <property type="entry name" value="Cyt_P450"/>
</dbReference>
<reference evidence="2" key="2">
    <citation type="journal article" date="2023" name="Int. J. Mol. Sci.">
        <title>De Novo Assembly and Annotation of 11 Diverse Shrub Willow (Salix) Genomes Reveals Novel Gene Organization in Sex-Linked Regions.</title>
        <authorList>
            <person name="Hyden B."/>
            <person name="Feng K."/>
            <person name="Yates T.B."/>
            <person name="Jawdy S."/>
            <person name="Cereghino C."/>
            <person name="Smart L.B."/>
            <person name="Muchero W."/>
        </authorList>
    </citation>
    <scope>NUCLEOTIDE SEQUENCE</scope>
    <source>
        <tissue evidence="2">Shoot tip</tissue>
    </source>
</reference>
<dbReference type="GO" id="GO:0004497">
    <property type="term" value="F:monooxygenase activity"/>
    <property type="evidence" value="ECO:0007669"/>
    <property type="project" value="UniProtKB-KW"/>
</dbReference>
<dbReference type="InterPro" id="IPR036396">
    <property type="entry name" value="Cyt_P450_sf"/>
</dbReference>
<organism evidence="2 3">
    <name type="scientific">Salix purpurea</name>
    <name type="common">Purple osier willow</name>
    <dbReference type="NCBI Taxonomy" id="77065"/>
    <lineage>
        <taxon>Eukaryota</taxon>
        <taxon>Viridiplantae</taxon>
        <taxon>Streptophyta</taxon>
        <taxon>Embryophyta</taxon>
        <taxon>Tracheophyta</taxon>
        <taxon>Spermatophyta</taxon>
        <taxon>Magnoliopsida</taxon>
        <taxon>eudicotyledons</taxon>
        <taxon>Gunneridae</taxon>
        <taxon>Pentapetalae</taxon>
        <taxon>rosids</taxon>
        <taxon>fabids</taxon>
        <taxon>Malpighiales</taxon>
        <taxon>Salicaceae</taxon>
        <taxon>Saliceae</taxon>
        <taxon>Salix</taxon>
    </lineage>
</organism>
<reference evidence="2" key="1">
    <citation type="submission" date="2022-11" db="EMBL/GenBank/DDBJ databases">
        <authorList>
            <person name="Hyden B.L."/>
            <person name="Feng K."/>
            <person name="Yates T."/>
            <person name="Jawdy S."/>
            <person name="Smart L.B."/>
            <person name="Muchero W."/>
        </authorList>
    </citation>
    <scope>NUCLEOTIDE SEQUENCE</scope>
    <source>
        <tissue evidence="2">Shoot tip</tissue>
    </source>
</reference>
<keyword evidence="1" id="KW-0503">Monooxygenase</keyword>
<dbReference type="EMBL" id="JAPFFK010000014">
    <property type="protein sequence ID" value="KAJ6717622.1"/>
    <property type="molecule type" value="Genomic_DNA"/>
</dbReference>
<dbReference type="GO" id="GO:0016705">
    <property type="term" value="F:oxidoreductase activity, acting on paired donors, with incorporation or reduction of molecular oxygen"/>
    <property type="evidence" value="ECO:0007669"/>
    <property type="project" value="InterPro"/>
</dbReference>
<sequence length="87" mass="9537">MSSCPKDSWRVQREILAITRWNFKGQDFRCLPFGSGSRGCPGASFVILCDTCNIGVLVQCFDWTIKDGEKTDLSPGPGFTAEMAPST</sequence>
<gene>
    <name evidence="2" type="ORF">OIU79_005730</name>
</gene>
<keyword evidence="1" id="KW-0560">Oxidoreductase</keyword>
<dbReference type="PROSITE" id="PS00086">
    <property type="entry name" value="CYTOCHROME_P450"/>
    <property type="match status" value="1"/>
</dbReference>
<comment type="caution">
    <text evidence="2">The sequence shown here is derived from an EMBL/GenBank/DDBJ whole genome shotgun (WGS) entry which is preliminary data.</text>
</comment>
<dbReference type="OrthoDB" id="1372046at2759"/>
<dbReference type="GO" id="GO:0020037">
    <property type="term" value="F:heme binding"/>
    <property type="evidence" value="ECO:0007669"/>
    <property type="project" value="InterPro"/>
</dbReference>
<dbReference type="PANTHER" id="PTHR24281">
    <property type="entry name" value="STEROID 21-HYDROXYLASE-RELATED"/>
    <property type="match status" value="1"/>
</dbReference>
<dbReference type="AlphaFoldDB" id="A0A9Q0TTJ9"/>
<evidence type="ECO:0000313" key="2">
    <source>
        <dbReference type="EMBL" id="KAJ6717622.1"/>
    </source>
</evidence>
<comment type="similarity">
    <text evidence="1">Belongs to the cytochrome P450 family.</text>
</comment>
<evidence type="ECO:0000313" key="3">
    <source>
        <dbReference type="Proteomes" id="UP001151532"/>
    </source>
</evidence>
<dbReference type="Proteomes" id="UP001151532">
    <property type="component" value="Chromosome 10"/>
</dbReference>
<keyword evidence="1" id="KW-0349">Heme</keyword>
<name>A0A9Q0TTJ9_SALPP</name>